<name>A0ABU7GYI1_9SPHI</name>
<dbReference type="RefSeq" id="WP_330144940.1">
    <property type="nucleotide sequence ID" value="NZ_JAZDQU010000001.1"/>
</dbReference>
<protein>
    <submittedName>
        <fullName evidence="1">Uncharacterized protein</fullName>
    </submittedName>
</protein>
<keyword evidence="2" id="KW-1185">Reference proteome</keyword>
<proteinExistence type="predicted"/>
<dbReference type="EMBL" id="JAZDQU010000001">
    <property type="protein sequence ID" value="MEE1884020.1"/>
    <property type="molecule type" value="Genomic_DNA"/>
</dbReference>
<comment type="caution">
    <text evidence="1">The sequence shown here is derived from an EMBL/GenBank/DDBJ whole genome shotgun (WGS) entry which is preliminary data.</text>
</comment>
<sequence>MDNNGRTSLEEKRKALQLKLKIDNEIKSDIVYHWLDYYKEMLDFGMQVEIIYLQQCSKELLGLYRSRIAALNNDLLDPDKVIEKDNPWISRIFNRFPSISDFKYEIEAPMLENTGSVSEMLQLSTQALQINPTDIIFLSNDFSPVVKLKWEELLKNADSLFNDGGITTLIFTDPNFNWIIFRSIEEQWNYDKW</sequence>
<organism evidence="1 2">
    <name type="scientific">Pedobacter flavus</name>
    <dbReference type="NCBI Taxonomy" id="3113906"/>
    <lineage>
        <taxon>Bacteria</taxon>
        <taxon>Pseudomonadati</taxon>
        <taxon>Bacteroidota</taxon>
        <taxon>Sphingobacteriia</taxon>
        <taxon>Sphingobacteriales</taxon>
        <taxon>Sphingobacteriaceae</taxon>
        <taxon>Pedobacter</taxon>
    </lineage>
</organism>
<reference evidence="1 2" key="1">
    <citation type="submission" date="2024-01" db="EMBL/GenBank/DDBJ databases">
        <title>Pedobacter sp. nov., isolated from oil-contaminated soil.</title>
        <authorList>
            <person name="Le N.T.T."/>
        </authorList>
    </citation>
    <scope>NUCLEOTIDE SEQUENCE [LARGE SCALE GENOMIC DNA]</scope>
    <source>
        <strain evidence="1 2">VNH31</strain>
    </source>
</reference>
<evidence type="ECO:0000313" key="2">
    <source>
        <dbReference type="Proteomes" id="UP001337681"/>
    </source>
</evidence>
<accession>A0ABU7GYI1</accession>
<gene>
    <name evidence="1" type="ORF">VRU49_01190</name>
</gene>
<dbReference type="Proteomes" id="UP001337681">
    <property type="component" value="Unassembled WGS sequence"/>
</dbReference>
<evidence type="ECO:0000313" key="1">
    <source>
        <dbReference type="EMBL" id="MEE1884020.1"/>
    </source>
</evidence>